<evidence type="ECO:0000256" key="1">
    <source>
        <dbReference type="ARBA" id="ARBA00023242"/>
    </source>
</evidence>
<reference evidence="4" key="1">
    <citation type="journal article" date="2021" name="IMA Fungus">
        <title>Genomic characterization of three marine fungi, including Emericellopsis atlantica sp. nov. with signatures of a generalist lifestyle and marine biomass degradation.</title>
        <authorList>
            <person name="Hagestad O.C."/>
            <person name="Hou L."/>
            <person name="Andersen J.H."/>
            <person name="Hansen E.H."/>
            <person name="Altermark B."/>
            <person name="Li C."/>
            <person name="Kuhnert E."/>
            <person name="Cox R.J."/>
            <person name="Crous P.W."/>
            <person name="Spatafora J.W."/>
            <person name="Lail K."/>
            <person name="Amirebrahimi M."/>
            <person name="Lipzen A."/>
            <person name="Pangilinan J."/>
            <person name="Andreopoulos W."/>
            <person name="Hayes R.D."/>
            <person name="Ng V."/>
            <person name="Grigoriev I.V."/>
            <person name="Jackson S.A."/>
            <person name="Sutton T.D.S."/>
            <person name="Dobson A.D.W."/>
            <person name="Rama T."/>
        </authorList>
    </citation>
    <scope>NUCLEOTIDE SEQUENCE</scope>
    <source>
        <strain evidence="4">TS7</strain>
    </source>
</reference>
<feature type="compositionally biased region" description="Polar residues" evidence="2">
    <location>
        <begin position="72"/>
        <end position="83"/>
    </location>
</feature>
<comment type="caution">
    <text evidence="4">The sequence shown here is derived from an EMBL/GenBank/DDBJ whole genome shotgun (WGS) entry which is preliminary data.</text>
</comment>
<feature type="region of interest" description="Disordered" evidence="2">
    <location>
        <begin position="57"/>
        <end position="96"/>
    </location>
</feature>
<sequence length="526" mass="58913">MSAHRTSRACDGCRIRKVKCDGQQPCHQCVHFDVQCVVTPASKRKNPIRGRLVAKVRGEDHQHHHPHEAASQDESGLSPNSPSDARKSAASPGSASFSPRALSLFDSLASSTAYTPAFFTGLLPQFEKLVYPVNPILDTKDMESAIANMHDSFEDAALVHAYGAVTTFLAQPDNNRVSGLASAQVNEMMQLSLEAHKRADLRIGPNGHLIEESLVSIKRITTCIYLEIAMMAFKRFDRSFALLREGITMLQTLKADDSIPQGAQRPKFQRLYWEAFIHERFLTMHSGYPAILTPLVGLPDHDASLPPSIQVGFNRLISLFRIMDRRFVAYRINEEADDESIPALDVHWVESRQAELDADEHNAEQAEIMLRMSNGAGLSESQHADIYVTRLWMRTVVWQLALSRGLLRSGPTTHEALSLHFPAQRLSTQLRTLVLRLDSMSSISTQGSGIVQKLFEITNTIADVLTLPVGPDKVETELTAQVQDLVFLVHFLLGLERIRDDQRHYLLHKVRLLKERHPSVEMRGVT</sequence>
<feature type="domain" description="Zn(2)-C6 fungal-type" evidence="3">
    <location>
        <begin position="9"/>
        <end position="38"/>
    </location>
</feature>
<feature type="compositionally biased region" description="Basic and acidic residues" evidence="2">
    <location>
        <begin position="57"/>
        <end position="70"/>
    </location>
</feature>
<dbReference type="AlphaFoldDB" id="A0A9P8CNJ7"/>
<dbReference type="GO" id="GO:0000981">
    <property type="term" value="F:DNA-binding transcription factor activity, RNA polymerase II-specific"/>
    <property type="evidence" value="ECO:0007669"/>
    <property type="project" value="InterPro"/>
</dbReference>
<dbReference type="InterPro" id="IPR050797">
    <property type="entry name" value="Carb_Metab_Trans_Reg"/>
</dbReference>
<dbReference type="GeneID" id="70288847"/>
<dbReference type="EMBL" id="MU251259">
    <property type="protein sequence ID" value="KAG9253140.1"/>
    <property type="molecule type" value="Genomic_DNA"/>
</dbReference>
<dbReference type="RefSeq" id="XP_046117064.1">
    <property type="nucleotide sequence ID" value="XM_046257944.1"/>
</dbReference>
<dbReference type="InterPro" id="IPR001138">
    <property type="entry name" value="Zn2Cys6_DnaBD"/>
</dbReference>
<gene>
    <name evidence="4" type="ORF">F5Z01DRAFT_175492</name>
</gene>
<dbReference type="PROSITE" id="PS00463">
    <property type="entry name" value="ZN2_CY6_FUNGAL_1"/>
    <property type="match status" value="1"/>
</dbReference>
<dbReference type="CDD" id="cd00067">
    <property type="entry name" value="GAL4"/>
    <property type="match status" value="1"/>
</dbReference>
<dbReference type="OrthoDB" id="2740448at2759"/>
<name>A0A9P8CNJ7_9HYPO</name>
<dbReference type="PROSITE" id="PS50048">
    <property type="entry name" value="ZN2_CY6_FUNGAL_2"/>
    <property type="match status" value="1"/>
</dbReference>
<dbReference type="GO" id="GO:0008270">
    <property type="term" value="F:zinc ion binding"/>
    <property type="evidence" value="ECO:0007669"/>
    <property type="project" value="InterPro"/>
</dbReference>
<protein>
    <recommendedName>
        <fullName evidence="3">Zn(2)-C6 fungal-type domain-containing protein</fullName>
    </recommendedName>
</protein>
<organism evidence="4 5">
    <name type="scientific">Emericellopsis atlantica</name>
    <dbReference type="NCBI Taxonomy" id="2614577"/>
    <lineage>
        <taxon>Eukaryota</taxon>
        <taxon>Fungi</taxon>
        <taxon>Dikarya</taxon>
        <taxon>Ascomycota</taxon>
        <taxon>Pezizomycotina</taxon>
        <taxon>Sordariomycetes</taxon>
        <taxon>Hypocreomycetidae</taxon>
        <taxon>Hypocreales</taxon>
        <taxon>Bionectriaceae</taxon>
        <taxon>Emericellopsis</taxon>
    </lineage>
</organism>
<dbReference type="Gene3D" id="4.10.240.10">
    <property type="entry name" value="Zn(2)-C6 fungal-type DNA-binding domain"/>
    <property type="match status" value="1"/>
</dbReference>
<dbReference type="CDD" id="cd12148">
    <property type="entry name" value="fungal_TF_MHR"/>
    <property type="match status" value="1"/>
</dbReference>
<evidence type="ECO:0000313" key="5">
    <source>
        <dbReference type="Proteomes" id="UP000887229"/>
    </source>
</evidence>
<dbReference type="PANTHER" id="PTHR31668:SF24">
    <property type="entry name" value="TRANSCRIPTION FACTOR, PUTATIVE-RELATED"/>
    <property type="match status" value="1"/>
</dbReference>
<proteinExistence type="predicted"/>
<evidence type="ECO:0000256" key="2">
    <source>
        <dbReference type="SAM" id="MobiDB-lite"/>
    </source>
</evidence>
<evidence type="ECO:0000313" key="4">
    <source>
        <dbReference type="EMBL" id="KAG9253140.1"/>
    </source>
</evidence>
<dbReference type="Proteomes" id="UP000887229">
    <property type="component" value="Unassembled WGS sequence"/>
</dbReference>
<evidence type="ECO:0000259" key="3">
    <source>
        <dbReference type="PROSITE" id="PS50048"/>
    </source>
</evidence>
<accession>A0A9P8CNJ7</accession>
<keyword evidence="1" id="KW-0539">Nucleus</keyword>
<dbReference type="InterPro" id="IPR036864">
    <property type="entry name" value="Zn2-C6_fun-type_DNA-bd_sf"/>
</dbReference>
<dbReference type="Pfam" id="PF00172">
    <property type="entry name" value="Zn_clus"/>
    <property type="match status" value="1"/>
</dbReference>
<keyword evidence="5" id="KW-1185">Reference proteome</keyword>
<dbReference type="PANTHER" id="PTHR31668">
    <property type="entry name" value="GLUCOSE TRANSPORT TRANSCRIPTION REGULATOR RGT1-RELATED-RELATED"/>
    <property type="match status" value="1"/>
</dbReference>
<dbReference type="SUPFAM" id="SSF57701">
    <property type="entry name" value="Zn2/Cys6 DNA-binding domain"/>
    <property type="match status" value="1"/>
</dbReference>
<dbReference type="SMART" id="SM00066">
    <property type="entry name" value="GAL4"/>
    <property type="match status" value="1"/>
</dbReference>